<dbReference type="InParanoid" id="A0A2P6N314"/>
<evidence type="ECO:0000313" key="4">
    <source>
        <dbReference type="Proteomes" id="UP000241769"/>
    </source>
</evidence>
<organism evidence="3 4">
    <name type="scientific">Planoprotostelium fungivorum</name>
    <dbReference type="NCBI Taxonomy" id="1890364"/>
    <lineage>
        <taxon>Eukaryota</taxon>
        <taxon>Amoebozoa</taxon>
        <taxon>Evosea</taxon>
        <taxon>Variosea</taxon>
        <taxon>Cavosteliida</taxon>
        <taxon>Cavosteliaceae</taxon>
        <taxon>Planoprotostelium</taxon>
    </lineage>
</organism>
<name>A0A2P6N314_9EUKA</name>
<reference evidence="3 4" key="1">
    <citation type="journal article" date="2018" name="Genome Biol. Evol.">
        <title>Multiple Roots of Fruiting Body Formation in Amoebozoa.</title>
        <authorList>
            <person name="Hillmann F."/>
            <person name="Forbes G."/>
            <person name="Novohradska S."/>
            <person name="Ferling I."/>
            <person name="Riege K."/>
            <person name="Groth M."/>
            <person name="Westermann M."/>
            <person name="Marz M."/>
            <person name="Spaller T."/>
            <person name="Winckler T."/>
            <person name="Schaap P."/>
            <person name="Glockner G."/>
        </authorList>
    </citation>
    <scope>NUCLEOTIDE SEQUENCE [LARGE SCALE GENOMIC DNA]</scope>
    <source>
        <strain evidence="3 4">Jena</strain>
    </source>
</reference>
<dbReference type="PANTHER" id="PTHR14969">
    <property type="entry name" value="SPHINGOSINE-1-PHOSPHATE PHOSPHOHYDROLASE"/>
    <property type="match status" value="1"/>
</dbReference>
<proteinExistence type="predicted"/>
<keyword evidence="1" id="KW-1133">Transmembrane helix</keyword>
<keyword evidence="1" id="KW-0812">Transmembrane</keyword>
<gene>
    <name evidence="3" type="ORF">PROFUN_11374</name>
</gene>
<feature type="transmembrane region" description="Helical" evidence="1">
    <location>
        <begin position="27"/>
        <end position="49"/>
    </location>
</feature>
<dbReference type="GO" id="GO:0042392">
    <property type="term" value="F:sphingosine-1-phosphate phosphatase activity"/>
    <property type="evidence" value="ECO:0007669"/>
    <property type="project" value="TreeGrafter"/>
</dbReference>
<dbReference type="AlphaFoldDB" id="A0A2P6N314"/>
<keyword evidence="1" id="KW-0472">Membrane</keyword>
<accession>A0A2P6N314</accession>
<sequence length="190" mass="21145">MGSAGAIAIQSIISVCAHPDIPLWAFTFWSCITITVEIFVFSAFIFIALSGNKEALRFGLSMIFNLSVCFVLKYLFHWDRIYIECGGTDPSMPSGHAQVTVFTATYLFILWRSDNSYLGRARVGVACSWSVLVCISRIYLGYHRVAEVSLGTLLGSIIAIASHKFWVSPFIPHLHFLRVRRGTISGDDLV</sequence>
<keyword evidence="4" id="KW-1185">Reference proteome</keyword>
<feature type="domain" description="Phosphatidic acid phosphatase type 2/haloperoxidase" evidence="2">
    <location>
        <begin position="58"/>
        <end position="163"/>
    </location>
</feature>
<dbReference type="InterPro" id="IPR036938">
    <property type="entry name" value="PAP2/HPO_sf"/>
</dbReference>
<feature type="transmembrane region" description="Helical" evidence="1">
    <location>
        <begin position="95"/>
        <end position="111"/>
    </location>
</feature>
<feature type="transmembrane region" description="Helical" evidence="1">
    <location>
        <begin position="148"/>
        <end position="171"/>
    </location>
</feature>
<dbReference type="PANTHER" id="PTHR14969:SF13">
    <property type="entry name" value="AT30094P"/>
    <property type="match status" value="1"/>
</dbReference>
<feature type="transmembrane region" description="Helical" evidence="1">
    <location>
        <begin position="56"/>
        <end position="75"/>
    </location>
</feature>
<protein>
    <submittedName>
        <fullName evidence="3">Phosphoesterase PA-phosphatase related</fullName>
    </submittedName>
</protein>
<dbReference type="OrthoDB" id="302705at2759"/>
<dbReference type="InterPro" id="IPR000326">
    <property type="entry name" value="PAP2/HPO"/>
</dbReference>
<dbReference type="EMBL" id="MDYQ01000229">
    <property type="protein sequence ID" value="PRP78334.1"/>
    <property type="molecule type" value="Genomic_DNA"/>
</dbReference>
<evidence type="ECO:0000313" key="3">
    <source>
        <dbReference type="EMBL" id="PRP78334.1"/>
    </source>
</evidence>
<dbReference type="Proteomes" id="UP000241769">
    <property type="component" value="Unassembled WGS sequence"/>
</dbReference>
<evidence type="ECO:0000256" key="1">
    <source>
        <dbReference type="SAM" id="Phobius"/>
    </source>
</evidence>
<evidence type="ECO:0000259" key="2">
    <source>
        <dbReference type="SMART" id="SM00014"/>
    </source>
</evidence>
<feature type="transmembrane region" description="Helical" evidence="1">
    <location>
        <begin position="123"/>
        <end position="142"/>
    </location>
</feature>
<dbReference type="Gene3D" id="1.20.144.10">
    <property type="entry name" value="Phosphatidic acid phosphatase type 2/haloperoxidase"/>
    <property type="match status" value="1"/>
</dbReference>
<dbReference type="Pfam" id="PF01569">
    <property type="entry name" value="PAP2"/>
    <property type="match status" value="1"/>
</dbReference>
<dbReference type="SUPFAM" id="SSF48317">
    <property type="entry name" value="Acid phosphatase/Vanadium-dependent haloperoxidase"/>
    <property type="match status" value="1"/>
</dbReference>
<comment type="caution">
    <text evidence="3">The sequence shown here is derived from an EMBL/GenBank/DDBJ whole genome shotgun (WGS) entry which is preliminary data.</text>
</comment>
<dbReference type="SMART" id="SM00014">
    <property type="entry name" value="acidPPc"/>
    <property type="match status" value="1"/>
</dbReference>